<evidence type="ECO:0000313" key="14">
    <source>
        <dbReference type="EMBL" id="OIW33745.1"/>
    </source>
</evidence>
<keyword evidence="3" id="KW-0202">Cytokine</keyword>
<dbReference type="STRING" id="1408157.A0A1J7JK39"/>
<evidence type="ECO:0000256" key="6">
    <source>
        <dbReference type="ARBA" id="ARBA00036735"/>
    </source>
</evidence>
<dbReference type="GO" id="GO:0005576">
    <property type="term" value="C:extracellular region"/>
    <property type="evidence" value="ECO:0007669"/>
    <property type="project" value="UniProtKB-SubCell"/>
</dbReference>
<comment type="catalytic activity">
    <reaction evidence="6">
        <text>3-phenylpyruvate = enol-phenylpyruvate</text>
        <dbReference type="Rhea" id="RHEA:17097"/>
        <dbReference type="ChEBI" id="CHEBI:16815"/>
        <dbReference type="ChEBI" id="CHEBI:18005"/>
        <dbReference type="EC" id="5.3.2.1"/>
    </reaction>
</comment>
<sequence>MVFGGTFDPAYVLSIFALPTQVQPTTNKRNAALIQKHMEEVLGVKLSRGFLRFIPTSEENTARNGKTLAGEIEEAGKISAAEAADEVAGIRRTRSKPKSRLSVKSFGTFRSSPAIMAPAPELTPPVSAGEAGEPSARTATSFGEDLPTPPRKIAKRSKSFVANFFGRS</sequence>
<evidence type="ECO:0000256" key="5">
    <source>
        <dbReference type="ARBA" id="ARBA00023235"/>
    </source>
</evidence>
<keyword evidence="4" id="KW-0964">Secreted</keyword>
<dbReference type="GO" id="GO:0004167">
    <property type="term" value="F:dopachrome isomerase activity"/>
    <property type="evidence" value="ECO:0007669"/>
    <property type="project" value="UniProtKB-EC"/>
</dbReference>
<evidence type="ECO:0000256" key="9">
    <source>
        <dbReference type="ARBA" id="ARBA00039086"/>
    </source>
</evidence>
<dbReference type="EMBL" id="KV875094">
    <property type="protein sequence ID" value="OIW33745.1"/>
    <property type="molecule type" value="Genomic_DNA"/>
</dbReference>
<dbReference type="InterPro" id="IPR014347">
    <property type="entry name" value="Tautomerase/MIF_sf"/>
</dbReference>
<accession>A0A1J7JK39</accession>
<dbReference type="Proteomes" id="UP000182658">
    <property type="component" value="Unassembled WGS sequence"/>
</dbReference>
<dbReference type="EC" id="5.3.2.1" evidence="9"/>
<name>A0A1J7JK39_9PEZI</name>
<keyword evidence="5" id="KW-0413">Isomerase</keyword>
<dbReference type="EC" id="5.3.3.12" evidence="8"/>
<dbReference type="OrthoDB" id="255819at2759"/>
<comment type="subcellular location">
    <subcellularLocation>
        <location evidence="1">Secreted</location>
    </subcellularLocation>
</comment>
<dbReference type="InterPro" id="IPR001398">
    <property type="entry name" value="Macrophage_inhib_fac"/>
</dbReference>
<reference evidence="14 15" key="1">
    <citation type="submission" date="2016-10" db="EMBL/GenBank/DDBJ databases">
        <title>Draft genome sequence of Coniochaeta ligniaria NRRL30616, a lignocellulolytic fungus for bioabatement of inhibitors in plant biomass hydrolysates.</title>
        <authorList>
            <consortium name="DOE Joint Genome Institute"/>
            <person name="Jimenez D.J."/>
            <person name="Hector R.E."/>
            <person name="Riley R."/>
            <person name="Sun H."/>
            <person name="Grigoriev I.V."/>
            <person name="Van Elsas J.D."/>
            <person name="Nichols N.N."/>
        </authorList>
    </citation>
    <scope>NUCLEOTIDE SEQUENCE [LARGE SCALE GENOMIC DNA]</scope>
    <source>
        <strain evidence="14 15">NRRL 30616</strain>
    </source>
</reference>
<dbReference type="PANTHER" id="PTHR11954:SF6">
    <property type="entry name" value="MACROPHAGE MIGRATION INHIBITORY FACTOR"/>
    <property type="match status" value="1"/>
</dbReference>
<feature type="region of interest" description="Disordered" evidence="13">
    <location>
        <begin position="114"/>
        <end position="153"/>
    </location>
</feature>
<dbReference type="PANTHER" id="PTHR11954">
    <property type="entry name" value="D-DOPACHROME DECARBOXYLASE"/>
    <property type="match status" value="1"/>
</dbReference>
<dbReference type="Gene3D" id="3.30.429.10">
    <property type="entry name" value="Macrophage Migration Inhibitory Factor"/>
    <property type="match status" value="1"/>
</dbReference>
<evidence type="ECO:0000256" key="2">
    <source>
        <dbReference type="ARBA" id="ARBA00005851"/>
    </source>
</evidence>
<comment type="similarity">
    <text evidence="2">Belongs to the MIF family.</text>
</comment>
<evidence type="ECO:0000256" key="3">
    <source>
        <dbReference type="ARBA" id="ARBA00022514"/>
    </source>
</evidence>
<dbReference type="AlphaFoldDB" id="A0A1J7JK39"/>
<dbReference type="GO" id="GO:0050178">
    <property type="term" value="F:phenylpyruvate tautomerase activity"/>
    <property type="evidence" value="ECO:0007669"/>
    <property type="project" value="UniProtKB-EC"/>
</dbReference>
<evidence type="ECO:0000256" key="13">
    <source>
        <dbReference type="SAM" id="MobiDB-lite"/>
    </source>
</evidence>
<evidence type="ECO:0000256" key="4">
    <source>
        <dbReference type="ARBA" id="ARBA00022525"/>
    </source>
</evidence>
<keyword evidence="15" id="KW-1185">Reference proteome</keyword>
<evidence type="ECO:0000256" key="12">
    <source>
        <dbReference type="ARBA" id="ARBA00042730"/>
    </source>
</evidence>
<dbReference type="InParanoid" id="A0A1J7JK39"/>
<dbReference type="SUPFAM" id="SSF55331">
    <property type="entry name" value="Tautomerase/MIF"/>
    <property type="match status" value="1"/>
</dbReference>
<protein>
    <recommendedName>
        <fullName evidence="12">L-dopachrome isomerase</fullName>
        <ecNumber evidence="9">5.3.2.1</ecNumber>
        <ecNumber evidence="8">5.3.3.12</ecNumber>
    </recommendedName>
    <alternativeName>
        <fullName evidence="10">L-dopachrome tautomerase</fullName>
    </alternativeName>
    <alternativeName>
        <fullName evidence="11">Phenylpyruvate tautomerase</fullName>
    </alternativeName>
</protein>
<comment type="catalytic activity">
    <reaction evidence="7">
        <text>L-dopachrome = 5,6-dihydroxyindole-2-carboxylate</text>
        <dbReference type="Rhea" id="RHEA:13041"/>
        <dbReference type="ChEBI" id="CHEBI:16875"/>
        <dbReference type="ChEBI" id="CHEBI:57509"/>
        <dbReference type="EC" id="5.3.3.12"/>
    </reaction>
</comment>
<evidence type="ECO:0000256" key="8">
    <source>
        <dbReference type="ARBA" id="ARBA00038932"/>
    </source>
</evidence>
<evidence type="ECO:0000256" key="11">
    <source>
        <dbReference type="ARBA" id="ARBA00041912"/>
    </source>
</evidence>
<evidence type="ECO:0000256" key="1">
    <source>
        <dbReference type="ARBA" id="ARBA00004613"/>
    </source>
</evidence>
<evidence type="ECO:0000256" key="10">
    <source>
        <dbReference type="ARBA" id="ARBA00041631"/>
    </source>
</evidence>
<organism evidence="14 15">
    <name type="scientific">Coniochaeta ligniaria NRRL 30616</name>
    <dbReference type="NCBI Taxonomy" id="1408157"/>
    <lineage>
        <taxon>Eukaryota</taxon>
        <taxon>Fungi</taxon>
        <taxon>Dikarya</taxon>
        <taxon>Ascomycota</taxon>
        <taxon>Pezizomycotina</taxon>
        <taxon>Sordariomycetes</taxon>
        <taxon>Sordariomycetidae</taxon>
        <taxon>Coniochaetales</taxon>
        <taxon>Coniochaetaceae</taxon>
        <taxon>Coniochaeta</taxon>
    </lineage>
</organism>
<evidence type="ECO:0000256" key="7">
    <source>
        <dbReference type="ARBA" id="ARBA00036823"/>
    </source>
</evidence>
<gene>
    <name evidence="14" type="ORF">CONLIGDRAFT_628653</name>
</gene>
<evidence type="ECO:0000313" key="15">
    <source>
        <dbReference type="Proteomes" id="UP000182658"/>
    </source>
</evidence>
<proteinExistence type="inferred from homology"/>